<evidence type="ECO:0000256" key="4">
    <source>
        <dbReference type="ARBA" id="ARBA00012759"/>
    </source>
</evidence>
<dbReference type="PANTHER" id="PTHR24006">
    <property type="entry name" value="UBIQUITIN CARBOXYL-TERMINAL HYDROLASE"/>
    <property type="match status" value="1"/>
</dbReference>
<dbReference type="InterPro" id="IPR028889">
    <property type="entry name" value="USP"/>
</dbReference>
<dbReference type="Pfam" id="PF00443">
    <property type="entry name" value="UCH"/>
    <property type="match status" value="1"/>
</dbReference>
<evidence type="ECO:0000256" key="1">
    <source>
        <dbReference type="ARBA" id="ARBA00000707"/>
    </source>
</evidence>
<feature type="compositionally biased region" description="Acidic residues" evidence="11">
    <location>
        <begin position="625"/>
        <end position="635"/>
    </location>
</feature>
<dbReference type="Gene3D" id="3.90.70.10">
    <property type="entry name" value="Cysteine proteinases"/>
    <property type="match status" value="1"/>
</dbReference>
<dbReference type="GO" id="GO:0005634">
    <property type="term" value="C:nucleus"/>
    <property type="evidence" value="ECO:0007669"/>
    <property type="project" value="UniProtKB-SubCell"/>
</dbReference>
<keyword evidence="8" id="KW-0788">Thiol protease</keyword>
<dbReference type="GO" id="GO:0005829">
    <property type="term" value="C:cytosol"/>
    <property type="evidence" value="ECO:0007669"/>
    <property type="project" value="TreeGrafter"/>
</dbReference>
<comment type="subcellular location">
    <subcellularLocation>
        <location evidence="2">Nucleus</location>
    </subcellularLocation>
</comment>
<keyword evidence="6" id="KW-0833">Ubl conjugation pathway</keyword>
<feature type="domain" description="Ubiquitin-like" evidence="12">
    <location>
        <begin position="941"/>
        <end position="1017"/>
    </location>
</feature>
<dbReference type="EC" id="3.4.19.12" evidence="4"/>
<dbReference type="PROSITE" id="PS00973">
    <property type="entry name" value="USP_2"/>
    <property type="match status" value="1"/>
</dbReference>
<evidence type="ECO:0000259" key="12">
    <source>
        <dbReference type="PROSITE" id="PS50053"/>
    </source>
</evidence>
<dbReference type="AlphaFoldDB" id="A0A1B6D0N6"/>
<dbReference type="Gene3D" id="3.10.20.90">
    <property type="entry name" value="Phosphatidylinositol 3-kinase Catalytic Subunit, Chain A, domain 1"/>
    <property type="match status" value="1"/>
</dbReference>
<name>A0A1B6D0N6_9HEMI</name>
<evidence type="ECO:0000256" key="7">
    <source>
        <dbReference type="ARBA" id="ARBA00022801"/>
    </source>
</evidence>
<keyword evidence="5" id="KW-0645">Protease</keyword>
<gene>
    <name evidence="15" type="ORF">g.33945</name>
</gene>
<protein>
    <recommendedName>
        <fullName evidence="10">Ubiquitin carboxyl-terminal hydrolase 48</fullName>
        <ecNumber evidence="4">3.4.19.12</ecNumber>
    </recommendedName>
</protein>
<organism evidence="15">
    <name type="scientific">Clastoptera arizonana</name>
    <name type="common">Arizona spittle bug</name>
    <dbReference type="NCBI Taxonomy" id="38151"/>
    <lineage>
        <taxon>Eukaryota</taxon>
        <taxon>Metazoa</taxon>
        <taxon>Ecdysozoa</taxon>
        <taxon>Arthropoda</taxon>
        <taxon>Hexapoda</taxon>
        <taxon>Insecta</taxon>
        <taxon>Pterygota</taxon>
        <taxon>Neoptera</taxon>
        <taxon>Paraneoptera</taxon>
        <taxon>Hemiptera</taxon>
        <taxon>Auchenorrhyncha</taxon>
        <taxon>Cercopoidea</taxon>
        <taxon>Clastopteridae</taxon>
        <taxon>Clastoptera</taxon>
    </lineage>
</organism>
<dbReference type="InterPro" id="IPR035927">
    <property type="entry name" value="DUSP-like_sf"/>
</dbReference>
<dbReference type="GO" id="GO:0004843">
    <property type="term" value="F:cysteine-type deubiquitinase activity"/>
    <property type="evidence" value="ECO:0007669"/>
    <property type="project" value="UniProtKB-EC"/>
</dbReference>
<evidence type="ECO:0000256" key="3">
    <source>
        <dbReference type="ARBA" id="ARBA00009085"/>
    </source>
</evidence>
<dbReference type="EMBL" id="GEDC01018052">
    <property type="protein sequence ID" value="JAS19246.1"/>
    <property type="molecule type" value="Transcribed_RNA"/>
</dbReference>
<dbReference type="InterPro" id="IPR018200">
    <property type="entry name" value="USP_CS"/>
</dbReference>
<dbReference type="InterPro" id="IPR001394">
    <property type="entry name" value="Peptidase_C19_UCH"/>
</dbReference>
<dbReference type="GO" id="GO:0016579">
    <property type="term" value="P:protein deubiquitination"/>
    <property type="evidence" value="ECO:0007669"/>
    <property type="project" value="InterPro"/>
</dbReference>
<evidence type="ECO:0000259" key="14">
    <source>
        <dbReference type="PROSITE" id="PS51283"/>
    </source>
</evidence>
<evidence type="ECO:0000256" key="6">
    <source>
        <dbReference type="ARBA" id="ARBA00022786"/>
    </source>
</evidence>
<feature type="non-terminal residue" evidence="15">
    <location>
        <position position="1017"/>
    </location>
</feature>
<dbReference type="SUPFAM" id="SSF54001">
    <property type="entry name" value="Cysteine proteinases"/>
    <property type="match status" value="1"/>
</dbReference>
<dbReference type="InterPro" id="IPR050164">
    <property type="entry name" value="Peptidase_C19"/>
</dbReference>
<keyword evidence="9" id="KW-0539">Nucleus</keyword>
<dbReference type="SUPFAM" id="SSF54236">
    <property type="entry name" value="Ubiquitin-like"/>
    <property type="match status" value="1"/>
</dbReference>
<keyword evidence="7" id="KW-0378">Hydrolase</keyword>
<evidence type="ECO:0000256" key="5">
    <source>
        <dbReference type="ARBA" id="ARBA00022670"/>
    </source>
</evidence>
<comment type="catalytic activity">
    <reaction evidence="1">
        <text>Thiol-dependent hydrolysis of ester, thioester, amide, peptide and isopeptide bonds formed by the C-terminal Gly of ubiquitin (a 76-residue protein attached to proteins as an intracellular targeting signal).</text>
        <dbReference type="EC" id="3.4.19.12"/>
    </reaction>
</comment>
<accession>A0A1B6D0N6</accession>
<dbReference type="PROSITE" id="PS51283">
    <property type="entry name" value="DUSP"/>
    <property type="match status" value="1"/>
</dbReference>
<dbReference type="InterPro" id="IPR038765">
    <property type="entry name" value="Papain-like_cys_pep_sf"/>
</dbReference>
<proteinExistence type="inferred from homology"/>
<dbReference type="GO" id="GO:0006508">
    <property type="term" value="P:proteolysis"/>
    <property type="evidence" value="ECO:0007669"/>
    <property type="project" value="UniProtKB-KW"/>
</dbReference>
<evidence type="ECO:0000256" key="11">
    <source>
        <dbReference type="SAM" id="MobiDB-lite"/>
    </source>
</evidence>
<feature type="compositionally biased region" description="Basic and acidic residues" evidence="11">
    <location>
        <begin position="640"/>
        <end position="666"/>
    </location>
</feature>
<dbReference type="InterPro" id="IPR033841">
    <property type="entry name" value="Pep_USP48"/>
</dbReference>
<feature type="domain" description="USP" evidence="13">
    <location>
        <begin position="89"/>
        <end position="418"/>
    </location>
</feature>
<dbReference type="PROSITE" id="PS00972">
    <property type="entry name" value="USP_1"/>
    <property type="match status" value="1"/>
</dbReference>
<evidence type="ECO:0000256" key="2">
    <source>
        <dbReference type="ARBA" id="ARBA00004123"/>
    </source>
</evidence>
<evidence type="ECO:0000313" key="15">
    <source>
        <dbReference type="EMBL" id="JAS19246.1"/>
    </source>
</evidence>
<comment type="similarity">
    <text evidence="3">Belongs to the peptidase C19 family.</text>
</comment>
<feature type="compositionally biased region" description="Acidic residues" evidence="11">
    <location>
        <begin position="667"/>
        <end position="679"/>
    </location>
</feature>
<evidence type="ECO:0000256" key="9">
    <source>
        <dbReference type="ARBA" id="ARBA00023242"/>
    </source>
</evidence>
<dbReference type="PROSITE" id="PS50053">
    <property type="entry name" value="UBIQUITIN_2"/>
    <property type="match status" value="1"/>
</dbReference>
<dbReference type="PROSITE" id="PS50235">
    <property type="entry name" value="USP_3"/>
    <property type="match status" value="1"/>
</dbReference>
<dbReference type="InterPro" id="IPR029071">
    <property type="entry name" value="Ubiquitin-like_domsf"/>
</dbReference>
<evidence type="ECO:0000259" key="13">
    <source>
        <dbReference type="PROSITE" id="PS50235"/>
    </source>
</evidence>
<dbReference type="SUPFAM" id="SSF143791">
    <property type="entry name" value="DUSP-like"/>
    <property type="match status" value="2"/>
</dbReference>
<dbReference type="InterPro" id="IPR000626">
    <property type="entry name" value="Ubiquitin-like_dom"/>
</dbReference>
<dbReference type="PANTHER" id="PTHR24006:SF722">
    <property type="entry name" value="UBIQUITIN CARBOXYL-TERMINAL HYDROLASE 48"/>
    <property type="match status" value="1"/>
</dbReference>
<feature type="domain" description="DUSP" evidence="14">
    <location>
        <begin position="743"/>
        <end position="854"/>
    </location>
</feature>
<evidence type="ECO:0000256" key="10">
    <source>
        <dbReference type="ARBA" id="ARBA00035173"/>
    </source>
</evidence>
<feature type="region of interest" description="Disordered" evidence="11">
    <location>
        <begin position="623"/>
        <end position="679"/>
    </location>
</feature>
<sequence>MAPLKNSMDKAAWSWADNTDPKSISKNQFLTAYRITLPKCNSSNCRRKCRGNPYCISGLGESSLNNGNQDHTFNREDFEIEKREEGLFVGLKNLGATCYVNSLLQLWFHNPVFRNAIFDWVSDEDPDEISNTSFTIGDEYVPQSVVGHLQQLFSLLKFSKSKYINPTTFIGALGLDTATQQDAQEFSKLFISLLESKLSYQTLPHVRDLVVNNFRGQYSYVTRCCKCETESVSPSFFYELELNLKTRHTLAECLNEFLKEEKLDGSNCYHCSICNEKQEALRFINLKFLPPVLNLQLLRFVYDRQKGYKKKVTSTIQFPLKIDMGEYLEPKPKTPCFYNLSAVLIHKGASANSGHYVAHIKNSMTDDWYMFNDENVQKIEGNKLKLSEDDEKSNKLQKRVPKEFLSSNNAYMLVYTQENYKPPDNIEKELNPQLQKYVEAKNKDFEDWYDNLVHSKKVDIELKGEKFNMYKSMVVSEDCDLENIDVISLEWFSQWLKDSEANLKPIDHTNLLCYHSCLDPDKVKNCKYISSDGATQLYNRYGGGPRLRGMKSICERCVQAKCELLHSTAKTLAEQKEITQLLKPKSSQTDIGYLVDRSSLQSWRKKVMVVFKENYKTEVKKNFREEEENKDEEQTDQNVETEKCESEVKTENKEEANGKNGKNNDDKPDEESDESEDNEIGFNENIICRHGNLTIDSTFLKVVPVRVWEILHSYFPNAPTFKSDALPCQKCQELALEDEAVQKKYEEQALIQKRLLKDLFVLKNRPKLMEEMFYLIPYEEFFESWKKFIRYNGKKVSPPTSLNVDILLCTHDKLKYDIQSSQDKDKVLNVTEQEWEILNKFYPSKTQVVVNKDSSTTPELCSICLELRVEDERKALLHYERAKVVIRYSAPSQMMYEAEDSSSDQNTKSLKRMKLNGETEYHDDSNNKKKMNKNLNINGTVDIRRSTRRRRTPGEKMATFMVSSSFTLRDLKCKIMESWGVAPFDQHLTTVEGKPLDGDNSTLGSLGIYPDEILLLQ</sequence>
<dbReference type="CDD" id="cd02668">
    <property type="entry name" value="Peptidase_C19L"/>
    <property type="match status" value="1"/>
</dbReference>
<reference evidence="15" key="1">
    <citation type="submission" date="2015-12" db="EMBL/GenBank/DDBJ databases">
        <title>De novo transcriptome assembly of four potential Pierce s Disease insect vectors from Arizona vineyards.</title>
        <authorList>
            <person name="Tassone E.E."/>
        </authorList>
    </citation>
    <scope>NUCLEOTIDE SEQUENCE</scope>
</reference>
<evidence type="ECO:0000256" key="8">
    <source>
        <dbReference type="ARBA" id="ARBA00022807"/>
    </source>
</evidence>
<dbReference type="InterPro" id="IPR006615">
    <property type="entry name" value="Pept_C19_DUSP"/>
</dbReference>